<dbReference type="PANTHER" id="PTHR42928">
    <property type="entry name" value="TRICARBOXYLATE-BINDING PROTEIN"/>
    <property type="match status" value="1"/>
</dbReference>
<feature type="chain" id="PRO_5021914862" evidence="2">
    <location>
        <begin position="28"/>
        <end position="332"/>
    </location>
</feature>
<dbReference type="PIRSF" id="PIRSF017082">
    <property type="entry name" value="YflP"/>
    <property type="match status" value="1"/>
</dbReference>
<comment type="similarity">
    <text evidence="1">Belongs to the UPF0065 (bug) family.</text>
</comment>
<keyword evidence="4" id="KW-1185">Reference proteome</keyword>
<comment type="caution">
    <text evidence="3">The sequence shown here is derived from an EMBL/GenBank/DDBJ whole genome shotgun (WGS) entry which is preliminary data.</text>
</comment>
<dbReference type="PANTHER" id="PTHR42928:SF5">
    <property type="entry name" value="BLR1237 PROTEIN"/>
    <property type="match status" value="1"/>
</dbReference>
<dbReference type="SUPFAM" id="SSF53850">
    <property type="entry name" value="Periplasmic binding protein-like II"/>
    <property type="match status" value="1"/>
</dbReference>
<proteinExistence type="inferred from homology"/>
<dbReference type="OrthoDB" id="7250553at2"/>
<dbReference type="PROSITE" id="PS51318">
    <property type="entry name" value="TAT"/>
    <property type="match status" value="1"/>
</dbReference>
<dbReference type="InterPro" id="IPR005064">
    <property type="entry name" value="BUG"/>
</dbReference>
<organism evidence="3 4">
    <name type="scientific">Reyranella soli</name>
    <dbReference type="NCBI Taxonomy" id="1230389"/>
    <lineage>
        <taxon>Bacteria</taxon>
        <taxon>Pseudomonadati</taxon>
        <taxon>Pseudomonadota</taxon>
        <taxon>Alphaproteobacteria</taxon>
        <taxon>Hyphomicrobiales</taxon>
        <taxon>Reyranellaceae</taxon>
        <taxon>Reyranella</taxon>
    </lineage>
</organism>
<protein>
    <submittedName>
        <fullName evidence="3">ABC transporter substrate-binding protein</fullName>
    </submittedName>
</protein>
<dbReference type="CDD" id="cd13578">
    <property type="entry name" value="PBP2_Bug27"/>
    <property type="match status" value="1"/>
</dbReference>
<dbReference type="Proteomes" id="UP000321058">
    <property type="component" value="Unassembled WGS sequence"/>
</dbReference>
<dbReference type="InterPro" id="IPR006311">
    <property type="entry name" value="TAT_signal"/>
</dbReference>
<dbReference type="Pfam" id="PF03401">
    <property type="entry name" value="TctC"/>
    <property type="match status" value="1"/>
</dbReference>
<gene>
    <name evidence="3" type="ORF">RSO01_24230</name>
</gene>
<name>A0A512N8F6_9HYPH</name>
<keyword evidence="2" id="KW-0732">Signal</keyword>
<dbReference type="Gene3D" id="3.40.190.150">
    <property type="entry name" value="Bordetella uptake gene, domain 1"/>
    <property type="match status" value="1"/>
</dbReference>
<dbReference type="AlphaFoldDB" id="A0A512N8F6"/>
<sequence>MTYRTSRRRALQLGLAASLAAPAIAPAAVRAQQGWPAGPITWINPFPAGGGTDVFARPLAAQVGDQLGVQILIDNKGGAGGTVGASQAAKMKPDGQAFLVGAVHHTIAPSIYKNLDYDLEKNFEPITMIALVPQVISINPNRIPVKTAVELIEYVKKNPGKVNYASAGAGTAHHLAGELFKLETKTDIVHVPYRGAGPAMQDLLAGNADMMFDGMGTSAQQIKAGKLLGLAVATPKRTAEFPDMPTAAEIGVPNWIVSTWYGLWAIKGTPQPIVDRMYQEIVKALQTPKLQAIWKEQTAQLGGETPQEFAKRIRAEIEKWQKVVDAAGVKLD</sequence>
<evidence type="ECO:0000256" key="1">
    <source>
        <dbReference type="ARBA" id="ARBA00006987"/>
    </source>
</evidence>
<dbReference type="Gene3D" id="3.40.190.10">
    <property type="entry name" value="Periplasmic binding protein-like II"/>
    <property type="match status" value="1"/>
</dbReference>
<dbReference type="RefSeq" id="WP_147149356.1">
    <property type="nucleotide sequence ID" value="NZ_BKAJ01000036.1"/>
</dbReference>
<reference evidence="3 4" key="1">
    <citation type="submission" date="2019-07" db="EMBL/GenBank/DDBJ databases">
        <title>Whole genome shotgun sequence of Reyranella soli NBRC 108950.</title>
        <authorList>
            <person name="Hosoyama A."/>
            <person name="Uohara A."/>
            <person name="Ohji S."/>
            <person name="Ichikawa N."/>
        </authorList>
    </citation>
    <scope>NUCLEOTIDE SEQUENCE [LARGE SCALE GENOMIC DNA]</scope>
    <source>
        <strain evidence="3 4">NBRC 108950</strain>
    </source>
</reference>
<feature type="signal peptide" evidence="2">
    <location>
        <begin position="1"/>
        <end position="27"/>
    </location>
</feature>
<evidence type="ECO:0000313" key="3">
    <source>
        <dbReference type="EMBL" id="GEP55257.1"/>
    </source>
</evidence>
<accession>A0A512N8F6</accession>
<dbReference type="EMBL" id="BKAJ01000036">
    <property type="protein sequence ID" value="GEP55257.1"/>
    <property type="molecule type" value="Genomic_DNA"/>
</dbReference>
<evidence type="ECO:0000313" key="4">
    <source>
        <dbReference type="Proteomes" id="UP000321058"/>
    </source>
</evidence>
<evidence type="ECO:0000256" key="2">
    <source>
        <dbReference type="SAM" id="SignalP"/>
    </source>
</evidence>
<dbReference type="InterPro" id="IPR042100">
    <property type="entry name" value="Bug_dom1"/>
</dbReference>